<dbReference type="Pfam" id="PF00196">
    <property type="entry name" value="GerE"/>
    <property type="match status" value="1"/>
</dbReference>
<sequence>MDMRIFSKCNFTLVGLREIFSRVSTLHVKSANRFTLIPQGRKKCIFIIDGASEGFEEYYASIKCHFYDIVSVFIIINNSNHEPVCIDEKTVLIPKSTPISYFYNVLNVKEIHESGAAQPVRLSKSEHAVFRYWSEGYSPDVIAERVGINKKSVLNSKARLLNKYGVHDKNSLLLIATILFKRKIIKLSESSENAP</sequence>
<evidence type="ECO:0000313" key="3">
    <source>
        <dbReference type="EMBL" id="QZN96845.1"/>
    </source>
</evidence>
<name>A0ABX9AV27_9ENTR</name>
<dbReference type="RefSeq" id="WP_222159861.1">
    <property type="nucleotide sequence ID" value="NZ_CP081864.1"/>
</dbReference>
<proteinExistence type="predicted"/>
<gene>
    <name evidence="3" type="ORF">K6K13_05395</name>
</gene>
<dbReference type="Gene3D" id="1.10.10.10">
    <property type="entry name" value="Winged helix-like DNA-binding domain superfamily/Winged helix DNA-binding domain"/>
    <property type="match status" value="1"/>
</dbReference>
<reference evidence="3 4" key="1">
    <citation type="submission" date="2021-08" db="EMBL/GenBank/DDBJ databases">
        <title>Culture and genomic analysis of Symbiopectobacterium purcellii sp. nov. gen. nov., isolated from the leafhopper Empoasca decipiens.</title>
        <authorList>
            <person name="Nadal-Jimenez P."/>
            <person name="Siozios S."/>
            <person name="Halliday N."/>
            <person name="Camara M."/>
            <person name="Hurst G.D.D."/>
        </authorList>
    </citation>
    <scope>NUCLEOTIDE SEQUENCE [LARGE SCALE GENOMIC DNA]</scope>
    <source>
        <strain evidence="3 4">SyEd1</strain>
    </source>
</reference>
<dbReference type="SMART" id="SM00421">
    <property type="entry name" value="HTH_LUXR"/>
    <property type="match status" value="1"/>
</dbReference>
<feature type="domain" description="HTH luxR-type" evidence="2">
    <location>
        <begin position="119"/>
        <end position="176"/>
    </location>
</feature>
<organism evidence="3 4">
    <name type="scientific">Symbiopectobacterium purcellii</name>
    <dbReference type="NCBI Taxonomy" id="2871826"/>
    <lineage>
        <taxon>Bacteria</taxon>
        <taxon>Pseudomonadati</taxon>
        <taxon>Pseudomonadota</taxon>
        <taxon>Gammaproteobacteria</taxon>
        <taxon>Enterobacterales</taxon>
        <taxon>Enterobacteriaceae</taxon>
    </lineage>
</organism>
<dbReference type="EMBL" id="CP081864">
    <property type="protein sequence ID" value="QZN96845.1"/>
    <property type="molecule type" value="Genomic_DNA"/>
</dbReference>
<evidence type="ECO:0000259" key="2">
    <source>
        <dbReference type="SMART" id="SM00421"/>
    </source>
</evidence>
<keyword evidence="4" id="KW-1185">Reference proteome</keyword>
<keyword evidence="1" id="KW-0238">DNA-binding</keyword>
<dbReference type="SUPFAM" id="SSF46894">
    <property type="entry name" value="C-terminal effector domain of the bipartite response regulators"/>
    <property type="match status" value="1"/>
</dbReference>
<evidence type="ECO:0000313" key="4">
    <source>
        <dbReference type="Proteomes" id="UP000825886"/>
    </source>
</evidence>
<dbReference type="InterPro" id="IPR016032">
    <property type="entry name" value="Sig_transdc_resp-reg_C-effctor"/>
</dbReference>
<accession>A0ABX9AV27</accession>
<evidence type="ECO:0000256" key="1">
    <source>
        <dbReference type="ARBA" id="ARBA00023125"/>
    </source>
</evidence>
<dbReference type="InterPro" id="IPR036388">
    <property type="entry name" value="WH-like_DNA-bd_sf"/>
</dbReference>
<dbReference type="Proteomes" id="UP000825886">
    <property type="component" value="Chromosome"/>
</dbReference>
<protein>
    <submittedName>
        <fullName evidence="3">LuxR C-terminal-related transcriptional regulator</fullName>
    </submittedName>
</protein>
<dbReference type="InterPro" id="IPR000792">
    <property type="entry name" value="Tscrpt_reg_LuxR_C"/>
</dbReference>